<feature type="compositionally biased region" description="Basic and acidic residues" evidence="4">
    <location>
        <begin position="972"/>
        <end position="983"/>
    </location>
</feature>
<dbReference type="PANTHER" id="PTHR46698:SF4">
    <property type="entry name" value="CROSSVEINLESS 2"/>
    <property type="match status" value="1"/>
</dbReference>
<dbReference type="PANTHER" id="PTHR46698">
    <property type="entry name" value="CROSSVEINLESS 2"/>
    <property type="match status" value="1"/>
</dbReference>
<feature type="compositionally biased region" description="Polar residues" evidence="4">
    <location>
        <begin position="807"/>
        <end position="831"/>
    </location>
</feature>
<feature type="region of interest" description="Disordered" evidence="4">
    <location>
        <begin position="212"/>
        <end position="238"/>
    </location>
</feature>
<dbReference type="SUPFAM" id="SSF57603">
    <property type="entry name" value="FnI-like domain"/>
    <property type="match status" value="1"/>
</dbReference>
<feature type="region of interest" description="Disordered" evidence="4">
    <location>
        <begin position="303"/>
        <end position="479"/>
    </location>
</feature>
<feature type="compositionally biased region" description="Polar residues" evidence="4">
    <location>
        <begin position="955"/>
        <end position="971"/>
    </location>
</feature>
<feature type="compositionally biased region" description="Low complexity" evidence="4">
    <location>
        <begin position="430"/>
        <end position="461"/>
    </location>
</feature>
<protein>
    <recommendedName>
        <fullName evidence="6">VWFC domain-containing protein</fullName>
    </recommendedName>
</protein>
<feature type="compositionally biased region" description="Basic and acidic residues" evidence="4">
    <location>
        <begin position="225"/>
        <end position="235"/>
    </location>
</feature>
<evidence type="ECO:0000256" key="2">
    <source>
        <dbReference type="ARBA" id="ARBA00022525"/>
    </source>
</evidence>
<evidence type="ECO:0000256" key="4">
    <source>
        <dbReference type="SAM" id="MobiDB-lite"/>
    </source>
</evidence>
<feature type="compositionally biased region" description="Basic and acidic residues" evidence="4">
    <location>
        <begin position="528"/>
        <end position="545"/>
    </location>
</feature>
<dbReference type="GO" id="GO:0005576">
    <property type="term" value="C:extracellular region"/>
    <property type="evidence" value="ECO:0007669"/>
    <property type="project" value="UniProtKB-SubCell"/>
</dbReference>
<feature type="compositionally biased region" description="Polar residues" evidence="4">
    <location>
        <begin position="558"/>
        <end position="570"/>
    </location>
</feature>
<proteinExistence type="predicted"/>
<dbReference type="AlphaFoldDB" id="A0A182JIE5"/>
<dbReference type="InterPro" id="IPR052424">
    <property type="entry name" value="Kielin_Chordin-BMP_Reg"/>
</dbReference>
<evidence type="ECO:0008006" key="6">
    <source>
        <dbReference type="Google" id="ProtNLM"/>
    </source>
</evidence>
<dbReference type="EnsemblMetazoa" id="AATE018662-RA">
    <property type="protein sequence ID" value="AATE018662-PA.1"/>
    <property type="gene ID" value="AATE018662"/>
</dbReference>
<feature type="region of interest" description="Disordered" evidence="4">
    <location>
        <begin position="1"/>
        <end position="40"/>
    </location>
</feature>
<feature type="compositionally biased region" description="Basic and acidic residues" evidence="4">
    <location>
        <begin position="12"/>
        <end position="24"/>
    </location>
</feature>
<keyword evidence="2" id="KW-0964">Secreted</keyword>
<organism evidence="5">
    <name type="scientific">Anopheles atroparvus</name>
    <name type="common">European mosquito</name>
    <dbReference type="NCBI Taxonomy" id="41427"/>
    <lineage>
        <taxon>Eukaryota</taxon>
        <taxon>Metazoa</taxon>
        <taxon>Ecdysozoa</taxon>
        <taxon>Arthropoda</taxon>
        <taxon>Hexapoda</taxon>
        <taxon>Insecta</taxon>
        <taxon>Pterygota</taxon>
        <taxon>Neoptera</taxon>
        <taxon>Endopterygota</taxon>
        <taxon>Diptera</taxon>
        <taxon>Nematocera</taxon>
        <taxon>Culicoidea</taxon>
        <taxon>Culicidae</taxon>
        <taxon>Anophelinae</taxon>
        <taxon>Anopheles</taxon>
    </lineage>
</organism>
<feature type="region of interest" description="Disordered" evidence="4">
    <location>
        <begin position="507"/>
        <end position="674"/>
    </location>
</feature>
<feature type="region of interest" description="Disordered" evidence="4">
    <location>
        <begin position="805"/>
        <end position="1016"/>
    </location>
</feature>
<feature type="compositionally biased region" description="Basic and acidic residues" evidence="4">
    <location>
        <begin position="507"/>
        <end position="519"/>
    </location>
</feature>
<dbReference type="GO" id="GO:0036122">
    <property type="term" value="F:BMP binding"/>
    <property type="evidence" value="ECO:0007669"/>
    <property type="project" value="TreeGrafter"/>
</dbReference>
<dbReference type="GO" id="GO:0030513">
    <property type="term" value="P:positive regulation of BMP signaling pathway"/>
    <property type="evidence" value="ECO:0007669"/>
    <property type="project" value="TreeGrafter"/>
</dbReference>
<keyword evidence="3" id="KW-0732">Signal</keyword>
<sequence length="1016" mass="109242">MAKHFTIPQLNRRSEKMDPVDKPSARRRTTSSPSQHRLPLRAQRLPGLTALLLLLTASVVQTGPVIRSRRMIREIYVDNSAATVPENAAEVSSSSSANATASDMCLYDGSYVERSSIACEKKHGCRAIQKTGECCPDYQCECQRETKTYANGEKVFDPNTPCRSCYCQGGEITCSELSCYKRNDCDPKYIPGRCCPEYDNCPPLENFKITESSTTNTKDAVSGSDEEKRAEETNEVKGNYAAEAEDLLAGGLQKQPGPGQPSSTVAAAVTTTTTASAITHENPLGIKIKEITKPEEIRLTDNRPSAEEQQMQQQQQLAMAAAGRNTTPEPSTSQSEELVNLEHLDVNVPDDDGENGTKIVRHTDGDGVRSEEDDGERKEQSASGESLKVVSASSENRLESSESSTATGAVSPSTLSESDEWLDVKEVADSSSGWSSSATPTFSPPSSTQAPSAPSTSGPPQEQEESVSESNMKLSKQQENALPAVVQIGDKLVIVDHNQPKPITVIHVEEVEGLQRGEDDTVYDQEAYTERSHHHTSESGRESSKKLKMHHSTEQEQETLSTQADSSGSYETVYHPGSSEQLSGPVSSEEIFETQLYTEGPEASAPTGAERNDTQAQQGEPLSVSREDFLHMDPAQEPAKLQQDEDHAMTASGAGAISSSYSSTEEGSTTMSDMSAAFSLEASGDEMIYDTHFYTEGPNTSSEEVREQSSTTAAGAEETSTAGAITYVPRHPPAVSDDLTPQTYIEDNEPELIHPGFQQIPEDFSLPQLDQPAMEMGDMMDHQPALKHVPEKQEKILSQVLALKANGSVSTARPEDASTTEGQEETSNSPSWLKEDPKPQLRSPGEPLLIPEWERKNGTNSSSSEEDQDLTSSGAGAVGGDYHVLKMGSEEYVDAGGEGSGSGALPTTSAPSSKVEEARSKEENEDDDDDGKPGAAEMATLSGSSKSLLDIDSPASANATDGQGSDTVNHNPKNDVESLKYDENENNATADEAIPKKVQELESNEGGVQAPTLTSV</sequence>
<feature type="compositionally biased region" description="Low complexity" evidence="4">
    <location>
        <begin position="709"/>
        <end position="724"/>
    </location>
</feature>
<feature type="compositionally biased region" description="Basic and acidic residues" evidence="4">
    <location>
        <begin position="361"/>
        <end position="380"/>
    </location>
</feature>
<dbReference type="Gene3D" id="2.10.70.10">
    <property type="entry name" value="Complement Module, domain 1"/>
    <property type="match status" value="1"/>
</dbReference>
<evidence type="ECO:0000256" key="3">
    <source>
        <dbReference type="ARBA" id="ARBA00022729"/>
    </source>
</evidence>
<feature type="compositionally biased region" description="Polar residues" evidence="4">
    <location>
        <begin position="405"/>
        <end position="416"/>
    </location>
</feature>
<reference evidence="5" key="1">
    <citation type="submission" date="2022-08" db="UniProtKB">
        <authorList>
            <consortium name="EnsemblMetazoa"/>
        </authorList>
    </citation>
    <scope>IDENTIFICATION</scope>
    <source>
        <strain evidence="5">EBRO</strain>
    </source>
</reference>
<accession>A0A182JIE5</accession>
<feature type="compositionally biased region" description="Low complexity" evidence="4">
    <location>
        <begin position="649"/>
        <end position="674"/>
    </location>
</feature>
<evidence type="ECO:0000313" key="5">
    <source>
        <dbReference type="EnsemblMetazoa" id="AATE018662-PA.1"/>
    </source>
</evidence>
<feature type="region of interest" description="Disordered" evidence="4">
    <location>
        <begin position="692"/>
        <end position="751"/>
    </location>
</feature>
<dbReference type="VEuPathDB" id="VectorBase:AATE018662"/>
<feature type="compositionally biased region" description="Low complexity" evidence="4">
    <location>
        <begin position="307"/>
        <end position="322"/>
    </location>
</feature>
<comment type="subcellular location">
    <subcellularLocation>
        <location evidence="1">Secreted</location>
    </subcellularLocation>
</comment>
<feature type="compositionally biased region" description="Polar residues" evidence="4">
    <location>
        <begin position="324"/>
        <end position="337"/>
    </location>
</feature>
<name>A0A182JIE5_ANOAO</name>
<evidence type="ECO:0000256" key="1">
    <source>
        <dbReference type="ARBA" id="ARBA00004613"/>
    </source>
</evidence>